<dbReference type="EMBL" id="JBGNUJ010000006">
    <property type="protein sequence ID" value="KAL3959345.1"/>
    <property type="molecule type" value="Genomic_DNA"/>
</dbReference>
<sequence length="211" mass="23454">MKNLIIYLALVCGLAIAAPGEASKGSVTDAKWTGTPEDIKLAMDSELQGWSLECRRESPEVVCTLFAFENPNGPRPNLMAETCGGDDACGTCRATKEQFGFGIRCKLAGRYAEYADILPGHCYGQKGLSPQCVEIFERCESKYPDKKWDMDDQKAFYICVWSDPAMFDVSDFVMDEGSMPKTKKKHWWCAFTQCVKGGKEAKRSAMGDTDY</sequence>
<comment type="caution">
    <text evidence="1">The sequence shown here is derived from an EMBL/GenBank/DDBJ whole genome shotgun (WGS) entry which is preliminary data.</text>
</comment>
<reference evidence="1" key="1">
    <citation type="submission" date="2024-12" db="EMBL/GenBank/DDBJ databases">
        <title>Comparative genomics and development of molecular markers within Purpureocillium lilacinum and among Purpureocillium species.</title>
        <authorList>
            <person name="Yeh Z.-Y."/>
            <person name="Ni N.-T."/>
            <person name="Lo P.-H."/>
            <person name="Mushyakhwo K."/>
            <person name="Lin C.-F."/>
            <person name="Nai Y.-S."/>
        </authorList>
    </citation>
    <scope>NUCLEOTIDE SEQUENCE</scope>
    <source>
        <strain evidence="1">NCHU-NPUST-175</strain>
    </source>
</reference>
<accession>A0ACC4DVH7</accession>
<protein>
    <submittedName>
        <fullName evidence="1">Uncharacterized protein</fullName>
    </submittedName>
</protein>
<organism evidence="1 2">
    <name type="scientific">Purpureocillium lilacinum</name>
    <name type="common">Paecilomyces lilacinus</name>
    <dbReference type="NCBI Taxonomy" id="33203"/>
    <lineage>
        <taxon>Eukaryota</taxon>
        <taxon>Fungi</taxon>
        <taxon>Dikarya</taxon>
        <taxon>Ascomycota</taxon>
        <taxon>Pezizomycotina</taxon>
        <taxon>Sordariomycetes</taxon>
        <taxon>Hypocreomycetidae</taxon>
        <taxon>Hypocreales</taxon>
        <taxon>Ophiocordycipitaceae</taxon>
        <taxon>Purpureocillium</taxon>
    </lineage>
</organism>
<proteinExistence type="predicted"/>
<keyword evidence="2" id="KW-1185">Reference proteome</keyword>
<evidence type="ECO:0000313" key="1">
    <source>
        <dbReference type="EMBL" id="KAL3959345.1"/>
    </source>
</evidence>
<evidence type="ECO:0000313" key="2">
    <source>
        <dbReference type="Proteomes" id="UP001638806"/>
    </source>
</evidence>
<gene>
    <name evidence="1" type="ORF">ACCO45_007507</name>
</gene>
<dbReference type="Proteomes" id="UP001638806">
    <property type="component" value="Unassembled WGS sequence"/>
</dbReference>
<name>A0ACC4DVH7_PURLI</name>